<evidence type="ECO:0000256" key="8">
    <source>
        <dbReference type="ARBA" id="ARBA00023136"/>
    </source>
</evidence>
<dbReference type="SUPFAM" id="SSF161098">
    <property type="entry name" value="MetI-like"/>
    <property type="match status" value="1"/>
</dbReference>
<keyword evidence="7" id="KW-0406">Ion transport</keyword>
<dbReference type="InterPro" id="IPR035906">
    <property type="entry name" value="MetI-like_sf"/>
</dbReference>
<evidence type="ECO:0000256" key="5">
    <source>
        <dbReference type="ARBA" id="ARBA00022692"/>
    </source>
</evidence>
<feature type="transmembrane region" description="Helical" evidence="9">
    <location>
        <begin position="249"/>
        <end position="267"/>
    </location>
</feature>
<keyword evidence="8 9" id="KW-0472">Membrane</keyword>
<gene>
    <name evidence="11" type="ORF">SE18_10670</name>
</gene>
<comment type="subcellular location">
    <subcellularLocation>
        <location evidence="1">Cell inner membrane</location>
        <topology evidence="1">Multi-pass membrane protein</topology>
    </subcellularLocation>
    <subcellularLocation>
        <location evidence="9">Cell membrane</location>
        <topology evidence="9">Multi-pass membrane protein</topology>
    </subcellularLocation>
</comment>
<dbReference type="PATRIC" id="fig|70996.4.peg.1974"/>
<dbReference type="STRING" id="70996.SE18_10670"/>
<dbReference type="InterPro" id="IPR005889">
    <property type="entry name" value="NtrB"/>
</dbReference>
<evidence type="ECO:0000256" key="3">
    <source>
        <dbReference type="ARBA" id="ARBA00022475"/>
    </source>
</evidence>
<keyword evidence="6 9" id="KW-1133">Transmembrane helix</keyword>
<comment type="caution">
    <text evidence="11">The sequence shown here is derived from an EMBL/GenBank/DDBJ whole genome shotgun (WGS) entry which is preliminary data.</text>
</comment>
<dbReference type="Proteomes" id="UP000050277">
    <property type="component" value="Unassembled WGS sequence"/>
</dbReference>
<reference evidence="11 12" key="1">
    <citation type="submission" date="2015-07" db="EMBL/GenBank/DDBJ databases">
        <title>Whole genome sequence of Herpetosiphon geysericola DSM 7119.</title>
        <authorList>
            <person name="Hemp J."/>
            <person name="Ward L.M."/>
            <person name="Pace L.A."/>
            <person name="Fischer W.W."/>
        </authorList>
    </citation>
    <scope>NUCLEOTIDE SEQUENCE [LARGE SCALE GENOMIC DNA]</scope>
    <source>
        <strain evidence="11 12">DSM 7119</strain>
    </source>
</reference>
<feature type="transmembrane region" description="Helical" evidence="9">
    <location>
        <begin position="21"/>
        <end position="44"/>
    </location>
</feature>
<dbReference type="OrthoDB" id="9796361at2"/>
<dbReference type="GO" id="GO:0005886">
    <property type="term" value="C:plasma membrane"/>
    <property type="evidence" value="ECO:0007669"/>
    <property type="project" value="UniProtKB-SubCell"/>
</dbReference>
<organism evidence="11 12">
    <name type="scientific">Herpetosiphon geysericola</name>
    <dbReference type="NCBI Taxonomy" id="70996"/>
    <lineage>
        <taxon>Bacteria</taxon>
        <taxon>Bacillati</taxon>
        <taxon>Chloroflexota</taxon>
        <taxon>Chloroflexia</taxon>
        <taxon>Herpetosiphonales</taxon>
        <taxon>Herpetosiphonaceae</taxon>
        <taxon>Herpetosiphon</taxon>
    </lineage>
</organism>
<dbReference type="PROSITE" id="PS50928">
    <property type="entry name" value="ABC_TM1"/>
    <property type="match status" value="1"/>
</dbReference>
<dbReference type="PANTHER" id="PTHR30151">
    <property type="entry name" value="ALKANE SULFONATE ABC TRANSPORTER-RELATED, MEMBRANE SUBUNIT"/>
    <property type="match status" value="1"/>
</dbReference>
<protein>
    <submittedName>
        <fullName evidence="11">Nitrate ABC transporter permease</fullName>
    </submittedName>
</protein>
<evidence type="ECO:0000256" key="2">
    <source>
        <dbReference type="ARBA" id="ARBA00022448"/>
    </source>
</evidence>
<dbReference type="NCBIfam" id="TIGR01183">
    <property type="entry name" value="ntrB"/>
    <property type="match status" value="1"/>
</dbReference>
<proteinExistence type="inferred from homology"/>
<dbReference type="CDD" id="cd06261">
    <property type="entry name" value="TM_PBP2"/>
    <property type="match status" value="1"/>
</dbReference>
<name>A0A0P6XUN3_9CHLR</name>
<feature type="domain" description="ABC transmembrane type-1" evidence="10">
    <location>
        <begin position="87"/>
        <end position="267"/>
    </location>
</feature>
<keyword evidence="4" id="KW-0997">Cell inner membrane</keyword>
<feature type="transmembrane region" description="Helical" evidence="9">
    <location>
        <begin position="216"/>
        <end position="237"/>
    </location>
</feature>
<sequence length="282" mass="30728">MAQMIDIIPRREHSALTSMRYWLKIIWQTLSPIIIGMLILASLWQGAAWLSGGNLPTPFATASTLRELLSDPFYDNGPNDKGIGIQLLASLGRVFTGWGIGIAIAIPLGMLLGSSARLRKMIAPVIEILRPVSPLAWYPLGLAVLHNAPKAVVFAIVITSLWPTLVNTTMGVQHIPADLKAVSKVFRFSRWRYVSKVLLPAAFPAILTGMRLSMGIAWMVIVAGEMLAGGTGLGFFVWDSWNALSLERVMSAILIIGITGLCLDRLFSLLGQRMAAWQEGGH</sequence>
<keyword evidence="2 9" id="KW-0813">Transport</keyword>
<evidence type="ECO:0000256" key="7">
    <source>
        <dbReference type="ARBA" id="ARBA00023065"/>
    </source>
</evidence>
<evidence type="ECO:0000313" key="12">
    <source>
        <dbReference type="Proteomes" id="UP000050277"/>
    </source>
</evidence>
<evidence type="ECO:0000256" key="1">
    <source>
        <dbReference type="ARBA" id="ARBA00004429"/>
    </source>
</evidence>
<dbReference type="AlphaFoldDB" id="A0A0P6XUN3"/>
<keyword evidence="12" id="KW-1185">Reference proteome</keyword>
<feature type="transmembrane region" description="Helical" evidence="9">
    <location>
        <begin position="95"/>
        <end position="116"/>
    </location>
</feature>
<dbReference type="Pfam" id="PF00528">
    <property type="entry name" value="BPD_transp_1"/>
    <property type="match status" value="1"/>
</dbReference>
<dbReference type="RefSeq" id="WP_054534439.1">
    <property type="nucleotide sequence ID" value="NZ_LGKP01000017.1"/>
</dbReference>
<accession>A0A0P6XUN3</accession>
<evidence type="ECO:0000256" key="6">
    <source>
        <dbReference type="ARBA" id="ARBA00022989"/>
    </source>
</evidence>
<dbReference type="GO" id="GO:0015112">
    <property type="term" value="F:nitrate transmembrane transporter activity"/>
    <property type="evidence" value="ECO:0007669"/>
    <property type="project" value="InterPro"/>
</dbReference>
<dbReference type="InterPro" id="IPR000515">
    <property type="entry name" value="MetI-like"/>
</dbReference>
<evidence type="ECO:0000256" key="9">
    <source>
        <dbReference type="RuleBase" id="RU363032"/>
    </source>
</evidence>
<keyword evidence="3" id="KW-1003">Cell membrane</keyword>
<dbReference type="GO" id="GO:0006811">
    <property type="term" value="P:monoatomic ion transport"/>
    <property type="evidence" value="ECO:0007669"/>
    <property type="project" value="UniProtKB-KW"/>
</dbReference>
<dbReference type="EMBL" id="LGKP01000017">
    <property type="protein sequence ID" value="KPL88164.1"/>
    <property type="molecule type" value="Genomic_DNA"/>
</dbReference>
<evidence type="ECO:0000256" key="4">
    <source>
        <dbReference type="ARBA" id="ARBA00022519"/>
    </source>
</evidence>
<dbReference type="PANTHER" id="PTHR30151:SF7">
    <property type="entry name" value="NITRATE IMPORT PERMEASE PROTEIN NRTB"/>
    <property type="match status" value="1"/>
</dbReference>
<evidence type="ECO:0000259" key="10">
    <source>
        <dbReference type="PROSITE" id="PS50928"/>
    </source>
</evidence>
<dbReference type="Gene3D" id="1.10.3720.10">
    <property type="entry name" value="MetI-like"/>
    <property type="match status" value="1"/>
</dbReference>
<evidence type="ECO:0000313" key="11">
    <source>
        <dbReference type="EMBL" id="KPL88164.1"/>
    </source>
</evidence>
<keyword evidence="5 9" id="KW-0812">Transmembrane</keyword>
<comment type="similarity">
    <text evidence="9">Belongs to the binding-protein-dependent transport system permease family.</text>
</comment>